<dbReference type="PROSITE" id="PS50113">
    <property type="entry name" value="PAC"/>
    <property type="match status" value="1"/>
</dbReference>
<dbReference type="RefSeq" id="WP_377045268.1">
    <property type="nucleotide sequence ID" value="NZ_JBHLUN010000010.1"/>
</dbReference>
<name>A0ABV6JYW8_9PROT</name>
<dbReference type="CDD" id="cd00130">
    <property type="entry name" value="PAS"/>
    <property type="match status" value="1"/>
</dbReference>
<evidence type="ECO:0000259" key="2">
    <source>
        <dbReference type="PROSITE" id="PS50113"/>
    </source>
</evidence>
<dbReference type="InterPro" id="IPR029787">
    <property type="entry name" value="Nucleotide_cyclase"/>
</dbReference>
<dbReference type="PROSITE" id="PS50883">
    <property type="entry name" value="EAL"/>
    <property type="match status" value="1"/>
</dbReference>
<dbReference type="SMART" id="SM00091">
    <property type="entry name" value="PAS"/>
    <property type="match status" value="1"/>
</dbReference>
<dbReference type="PROSITE" id="PS50112">
    <property type="entry name" value="PAS"/>
    <property type="match status" value="1"/>
</dbReference>
<accession>A0ABV6JYW8</accession>
<dbReference type="PANTHER" id="PTHR44757">
    <property type="entry name" value="DIGUANYLATE CYCLASE DGCP"/>
    <property type="match status" value="1"/>
</dbReference>
<dbReference type="SUPFAM" id="SSF141868">
    <property type="entry name" value="EAL domain-like"/>
    <property type="match status" value="1"/>
</dbReference>
<proteinExistence type="predicted"/>
<evidence type="ECO:0000313" key="5">
    <source>
        <dbReference type="EMBL" id="MFC0409516.1"/>
    </source>
</evidence>
<dbReference type="SMART" id="SM00267">
    <property type="entry name" value="GGDEF"/>
    <property type="match status" value="1"/>
</dbReference>
<dbReference type="InterPro" id="IPR001633">
    <property type="entry name" value="EAL_dom"/>
</dbReference>
<feature type="domain" description="EAL" evidence="3">
    <location>
        <begin position="464"/>
        <end position="719"/>
    </location>
</feature>
<dbReference type="SMART" id="SM00086">
    <property type="entry name" value="PAC"/>
    <property type="match status" value="2"/>
</dbReference>
<sequence>MTDEGAGDGLSGLVTSLPQLVFGCRGSGERTWPSPQWAVFTGLPAARSLAFGWLAALHPDDRRATVDAWAGAATTGEYVVEHRIRRASDDTYRWHQTRAVPLQGPPLTLPGGTVEWVGASVDVEDLYRLRLEVAQAEEQLRTLVEGVPQLLWRSCDMGNWTWASPQWLNFTGQTQEETHGRGWLNVVHPEDREATMAAWSVARPHGNLDVEFRVRRADDGAYLWHRTRSMPVRDGQGRIVEWLGTTTDVQDLKELQEQQQTLLVQLQNRTHDLAGEIRERQGVEARLRHAAEHDDLTGLCSRSFLLDRLELVLSRQDNRALPRCAVLFLDLDRFKLVNDSLGHQAGDLLLVEVGKRLRACLGPQDTVARFGGDEFALLVEGVGHPDAAVTLAGRIIKVLQRPVRLEQREVFTSCSIGIVHVDHNHPVAEAVLRDADIAMYHAKRQGSGGYAVFSPAMRDNAVEALELGTDLRNAISRGEFRLHYQPIYDTAAGTVTGVEALVRWQHPQRGLVSPAAFIALAEESGLIREIGHWVLREACTQLRAWCDAFPGLNLYLNVNTSGAELRDPAYVAHVREALSAMQLDPGKLQIEVTESIFLQHAQLVGGVLSSIRALGVRVALDDFGTGYSSLSYLDRYQVDTIKIDRSFVAGMPARPKAIAIVRAVVELGHAIGIGVVAEGVEEDAELQVLREVGCNCVQGYLLGRPLPASDITGLLAAQVGTAPR</sequence>
<dbReference type="InterPro" id="IPR000160">
    <property type="entry name" value="GGDEF_dom"/>
</dbReference>
<dbReference type="InterPro" id="IPR052155">
    <property type="entry name" value="Biofilm_reg_signaling"/>
</dbReference>
<reference evidence="5 6" key="1">
    <citation type="submission" date="2024-09" db="EMBL/GenBank/DDBJ databases">
        <authorList>
            <person name="Sun Q."/>
            <person name="Mori K."/>
        </authorList>
    </citation>
    <scope>NUCLEOTIDE SEQUENCE [LARGE SCALE GENOMIC DNA]</scope>
    <source>
        <strain evidence="5 6">TBRC 5777</strain>
    </source>
</reference>
<dbReference type="EMBL" id="JBHLUN010000010">
    <property type="protein sequence ID" value="MFC0409516.1"/>
    <property type="molecule type" value="Genomic_DNA"/>
</dbReference>
<dbReference type="Proteomes" id="UP001589865">
    <property type="component" value="Unassembled WGS sequence"/>
</dbReference>
<evidence type="ECO:0000259" key="4">
    <source>
        <dbReference type="PROSITE" id="PS50887"/>
    </source>
</evidence>
<dbReference type="Gene3D" id="3.30.450.20">
    <property type="entry name" value="PAS domain"/>
    <property type="match status" value="2"/>
</dbReference>
<dbReference type="CDD" id="cd01948">
    <property type="entry name" value="EAL"/>
    <property type="match status" value="1"/>
</dbReference>
<dbReference type="NCBIfam" id="TIGR00254">
    <property type="entry name" value="GGDEF"/>
    <property type="match status" value="1"/>
</dbReference>
<gene>
    <name evidence="5" type="ORF">ACFFGY_14790</name>
</gene>
<dbReference type="InterPro" id="IPR043128">
    <property type="entry name" value="Rev_trsase/Diguanyl_cyclase"/>
</dbReference>
<evidence type="ECO:0000313" key="6">
    <source>
        <dbReference type="Proteomes" id="UP001589865"/>
    </source>
</evidence>
<organism evidence="5 6">
    <name type="scientific">Roseomonas elaeocarpi</name>
    <dbReference type="NCBI Taxonomy" id="907779"/>
    <lineage>
        <taxon>Bacteria</taxon>
        <taxon>Pseudomonadati</taxon>
        <taxon>Pseudomonadota</taxon>
        <taxon>Alphaproteobacteria</taxon>
        <taxon>Acetobacterales</taxon>
        <taxon>Roseomonadaceae</taxon>
        <taxon>Roseomonas</taxon>
    </lineage>
</organism>
<comment type="caution">
    <text evidence="5">The sequence shown here is derived from an EMBL/GenBank/DDBJ whole genome shotgun (WGS) entry which is preliminary data.</text>
</comment>
<dbReference type="Pfam" id="PF08447">
    <property type="entry name" value="PAS_3"/>
    <property type="match status" value="2"/>
</dbReference>
<dbReference type="PANTHER" id="PTHR44757:SF2">
    <property type="entry name" value="BIOFILM ARCHITECTURE MAINTENANCE PROTEIN MBAA"/>
    <property type="match status" value="1"/>
</dbReference>
<feature type="domain" description="GGDEF" evidence="4">
    <location>
        <begin position="322"/>
        <end position="455"/>
    </location>
</feature>
<dbReference type="SMART" id="SM00052">
    <property type="entry name" value="EAL"/>
    <property type="match status" value="1"/>
</dbReference>
<evidence type="ECO:0000259" key="1">
    <source>
        <dbReference type="PROSITE" id="PS50112"/>
    </source>
</evidence>
<dbReference type="Pfam" id="PF00563">
    <property type="entry name" value="EAL"/>
    <property type="match status" value="1"/>
</dbReference>
<dbReference type="Pfam" id="PF00990">
    <property type="entry name" value="GGDEF"/>
    <property type="match status" value="1"/>
</dbReference>
<dbReference type="CDD" id="cd01949">
    <property type="entry name" value="GGDEF"/>
    <property type="match status" value="1"/>
</dbReference>
<protein>
    <submittedName>
        <fullName evidence="5">Bifunctional diguanylate cyclase/phosphodiesterase</fullName>
    </submittedName>
</protein>
<dbReference type="SUPFAM" id="SSF55785">
    <property type="entry name" value="PYP-like sensor domain (PAS domain)"/>
    <property type="match status" value="2"/>
</dbReference>
<dbReference type="NCBIfam" id="TIGR00229">
    <property type="entry name" value="sensory_box"/>
    <property type="match status" value="1"/>
</dbReference>
<feature type="domain" description="PAC" evidence="2">
    <location>
        <begin position="208"/>
        <end position="261"/>
    </location>
</feature>
<dbReference type="InterPro" id="IPR035919">
    <property type="entry name" value="EAL_sf"/>
</dbReference>
<dbReference type="InterPro" id="IPR000014">
    <property type="entry name" value="PAS"/>
</dbReference>
<dbReference type="PROSITE" id="PS50887">
    <property type="entry name" value="GGDEF"/>
    <property type="match status" value="1"/>
</dbReference>
<dbReference type="InterPro" id="IPR035965">
    <property type="entry name" value="PAS-like_dom_sf"/>
</dbReference>
<dbReference type="Gene3D" id="3.20.20.450">
    <property type="entry name" value="EAL domain"/>
    <property type="match status" value="1"/>
</dbReference>
<dbReference type="Gene3D" id="3.30.70.270">
    <property type="match status" value="1"/>
</dbReference>
<dbReference type="InterPro" id="IPR000700">
    <property type="entry name" value="PAS-assoc_C"/>
</dbReference>
<dbReference type="InterPro" id="IPR013655">
    <property type="entry name" value="PAS_fold_3"/>
</dbReference>
<dbReference type="SUPFAM" id="SSF55073">
    <property type="entry name" value="Nucleotide cyclase"/>
    <property type="match status" value="1"/>
</dbReference>
<dbReference type="InterPro" id="IPR001610">
    <property type="entry name" value="PAC"/>
</dbReference>
<keyword evidence="6" id="KW-1185">Reference proteome</keyword>
<feature type="domain" description="PAS" evidence="1">
    <location>
        <begin position="136"/>
        <end position="193"/>
    </location>
</feature>
<evidence type="ECO:0000259" key="3">
    <source>
        <dbReference type="PROSITE" id="PS50883"/>
    </source>
</evidence>